<dbReference type="PANTHER" id="PTHR11475:SF4">
    <property type="entry name" value="CHORION PEROXIDASE"/>
    <property type="match status" value="1"/>
</dbReference>
<protein>
    <recommendedName>
        <fullName evidence="7">WxxW domain-containing protein</fullName>
    </recommendedName>
</protein>
<feature type="region of interest" description="Disordered" evidence="5">
    <location>
        <begin position="111"/>
        <end position="130"/>
    </location>
</feature>
<proteinExistence type="predicted"/>
<keyword evidence="4" id="KW-0325">Glycoprotein</keyword>
<evidence type="ECO:0000313" key="9">
    <source>
        <dbReference type="Proteomes" id="UP001642483"/>
    </source>
</evidence>
<dbReference type="PROSITE" id="PS50292">
    <property type="entry name" value="PEROXIDASE_3"/>
    <property type="match status" value="1"/>
</dbReference>
<feature type="domain" description="WxxW" evidence="7">
    <location>
        <begin position="680"/>
        <end position="721"/>
    </location>
</feature>
<dbReference type="Pfam" id="PF13330">
    <property type="entry name" value="Mucin2_WxxW"/>
    <property type="match status" value="3"/>
</dbReference>
<dbReference type="InterPro" id="IPR025155">
    <property type="entry name" value="WxxW_domain"/>
</dbReference>
<dbReference type="InterPro" id="IPR010255">
    <property type="entry name" value="Haem_peroxidase_sf"/>
</dbReference>
<evidence type="ECO:0000313" key="8">
    <source>
        <dbReference type="EMBL" id="CAK8685029.1"/>
    </source>
</evidence>
<evidence type="ECO:0000259" key="7">
    <source>
        <dbReference type="Pfam" id="PF13330"/>
    </source>
</evidence>
<feature type="compositionally biased region" description="Polar residues" evidence="5">
    <location>
        <begin position="661"/>
        <end position="676"/>
    </location>
</feature>
<evidence type="ECO:0000256" key="5">
    <source>
        <dbReference type="SAM" id="MobiDB-lite"/>
    </source>
</evidence>
<dbReference type="SUPFAM" id="SSF48113">
    <property type="entry name" value="Heme-dependent peroxidases"/>
    <property type="match status" value="1"/>
</dbReference>
<gene>
    <name evidence="8" type="ORF">CVLEPA_LOCUS16191</name>
</gene>
<name>A0ABP0FZL0_CLALP</name>
<feature type="region of interest" description="Disordered" evidence="5">
    <location>
        <begin position="655"/>
        <end position="676"/>
    </location>
</feature>
<feature type="domain" description="WxxW" evidence="7">
    <location>
        <begin position="845"/>
        <end position="927"/>
    </location>
</feature>
<dbReference type="PANTHER" id="PTHR11475">
    <property type="entry name" value="OXIDASE/PEROXIDASE"/>
    <property type="match status" value="1"/>
</dbReference>
<comment type="subcellular location">
    <subcellularLocation>
        <location evidence="1">Secreted</location>
    </subcellularLocation>
</comment>
<keyword evidence="3 6" id="KW-0732">Signal</keyword>
<dbReference type="EMBL" id="CAWYQH010000098">
    <property type="protein sequence ID" value="CAK8685029.1"/>
    <property type="molecule type" value="Genomic_DNA"/>
</dbReference>
<evidence type="ECO:0000256" key="2">
    <source>
        <dbReference type="ARBA" id="ARBA00022525"/>
    </source>
</evidence>
<comment type="caution">
    <text evidence="8">The sequence shown here is derived from an EMBL/GenBank/DDBJ whole genome shotgun (WGS) entry which is preliminary data.</text>
</comment>
<dbReference type="Proteomes" id="UP001642483">
    <property type="component" value="Unassembled WGS sequence"/>
</dbReference>
<feature type="domain" description="WxxW" evidence="7">
    <location>
        <begin position="753"/>
        <end position="833"/>
    </location>
</feature>
<evidence type="ECO:0000256" key="4">
    <source>
        <dbReference type="ARBA" id="ARBA00023180"/>
    </source>
</evidence>
<dbReference type="Gene3D" id="1.10.640.10">
    <property type="entry name" value="Haem peroxidase domain superfamily, animal type"/>
    <property type="match status" value="1"/>
</dbReference>
<feature type="chain" id="PRO_5045949475" description="WxxW domain-containing protein" evidence="6">
    <location>
        <begin position="19"/>
        <end position="953"/>
    </location>
</feature>
<keyword evidence="9" id="KW-1185">Reference proteome</keyword>
<dbReference type="PRINTS" id="PR00457">
    <property type="entry name" value="ANPEROXIDASE"/>
</dbReference>
<dbReference type="InterPro" id="IPR037120">
    <property type="entry name" value="Haem_peroxidase_sf_animal"/>
</dbReference>
<evidence type="ECO:0000256" key="3">
    <source>
        <dbReference type="ARBA" id="ARBA00022729"/>
    </source>
</evidence>
<evidence type="ECO:0000256" key="1">
    <source>
        <dbReference type="ARBA" id="ARBA00004613"/>
    </source>
</evidence>
<sequence length="953" mass="108418">MRTFITCVLCVCFLSVNATDIDVNAFLRRVRTFGHTTIQPRTFFTRRPHTTASSPVDIKPTVTADTTQCFDQPNCPPVFYHNFVSVDGTCNNRVDKNKGRANRSYKRLIQADYSDKRGSPRKGRQNQKLPSTRLVSTVMSNSVTHESSVASHLVPLWGQYIAHDIAHTPVIKTDINGDSLECNCDNPATVGCFNIQIPEDDVQNEEEGKTCFPLKRSQPVADSDDCDTSIRQQFSDISAYIDLGTIYGSSQSHLNSLMDPNSDIGLLREFDVRYHGRGGLDLLPVQSEINSSIAETMQCPIIHKPRDLPCFVSGDVRVNENSALITQHTLWMKQHNRIARELASINPSWKGSLIFQTTRAIVTALEQIVTYDHFLPTIIGRKHMHRFGLNLVRKGYWYGYDSTYDATVSNAFTAAAFRFGHSMIRSTLSRPQASWRNSRNSELTLKDSFFNSEPLMHVEGAGSIVRGFLKDKAQKVDSSFVDDLRNFLFAEPGKYGLDLLAINIQRGRDHGIPSYNKYREFCGLKVAESFGDFVDMPEENRKKLASLYRHVDDVDLYIAGVSEYPVEDGSVGPTFACIISYQFRDIRKGDRFWHENGGIFEYFTRDQLNALRSASFSRLICDVMPDMETIQPHPMRVDGFGNYKRPCQNFQALDLRPWQENGPSPRSSQRSSFENPDTEWTSWFPASTRDGHVMTASITLNHVMRYRPDEVCHQVLDTQTTKINDETLVRFQCSPGTIKHTDYPPVNSNDAYWSKWSDSSTPDRSDGDDVELRLPRQSDCFKPLAIQVQTLDGIPARETEEVFEEFSVHFGFICRAKQQRSGKCSDYRVRYLCRRGQAQNTDSGWTNWISTDTMDNRGDLEYLANARGTPGLCRRPVDIEVRTVEGKIPASETGDIIRRMRPDYGFTCFNSEQPKGRCHDYEVRYLCPGTSNSLPFDVQRQKSFLCRSYRVCC</sequence>
<organism evidence="8 9">
    <name type="scientific">Clavelina lepadiformis</name>
    <name type="common">Light-bulb sea squirt</name>
    <name type="synonym">Ascidia lepadiformis</name>
    <dbReference type="NCBI Taxonomy" id="159417"/>
    <lineage>
        <taxon>Eukaryota</taxon>
        <taxon>Metazoa</taxon>
        <taxon>Chordata</taxon>
        <taxon>Tunicata</taxon>
        <taxon>Ascidiacea</taxon>
        <taxon>Aplousobranchia</taxon>
        <taxon>Clavelinidae</taxon>
        <taxon>Clavelina</taxon>
    </lineage>
</organism>
<keyword evidence="2" id="KW-0964">Secreted</keyword>
<accession>A0ABP0FZL0</accession>
<dbReference type="InterPro" id="IPR019791">
    <property type="entry name" value="Haem_peroxidase_animal"/>
</dbReference>
<dbReference type="Pfam" id="PF03098">
    <property type="entry name" value="An_peroxidase"/>
    <property type="match status" value="1"/>
</dbReference>
<evidence type="ECO:0000256" key="6">
    <source>
        <dbReference type="SAM" id="SignalP"/>
    </source>
</evidence>
<reference evidence="8 9" key="1">
    <citation type="submission" date="2024-02" db="EMBL/GenBank/DDBJ databases">
        <authorList>
            <person name="Daric V."/>
            <person name="Darras S."/>
        </authorList>
    </citation>
    <scope>NUCLEOTIDE SEQUENCE [LARGE SCALE GENOMIC DNA]</scope>
</reference>
<feature type="signal peptide" evidence="6">
    <location>
        <begin position="1"/>
        <end position="18"/>
    </location>
</feature>
<dbReference type="CDD" id="cd09823">
    <property type="entry name" value="peroxinectin_like"/>
    <property type="match status" value="1"/>
</dbReference>